<feature type="binding site" evidence="8">
    <location>
        <position position="191"/>
    </location>
    <ligand>
        <name>K(+)</name>
        <dbReference type="ChEBI" id="CHEBI:29103"/>
    </ligand>
</feature>
<dbReference type="SUPFAM" id="SSF88723">
    <property type="entry name" value="PIN domain-like"/>
    <property type="match status" value="1"/>
</dbReference>
<comment type="cofactor">
    <cofactor evidence="8">
        <name>K(+)</name>
        <dbReference type="ChEBI" id="CHEBI:29103"/>
    </cofactor>
    <text evidence="8">Binds 1 K(+) per subunit. The potassium ion strongly increases the affinity for DNA.</text>
</comment>
<keyword evidence="2 8" id="KW-0479">Metal-binding</keyword>
<comment type="caution">
    <text evidence="8">Lacks conserved residue(s) required for the propagation of feature annotation.</text>
</comment>
<dbReference type="GO" id="GO:0008409">
    <property type="term" value="F:5'-3' exonuclease activity"/>
    <property type="evidence" value="ECO:0007669"/>
    <property type="project" value="InterPro"/>
</dbReference>
<dbReference type="Gene3D" id="3.40.50.1010">
    <property type="entry name" value="5'-nuclease"/>
    <property type="match status" value="1"/>
</dbReference>
<dbReference type="InterPro" id="IPR002421">
    <property type="entry name" value="5-3_exonuclease"/>
</dbReference>
<organism evidence="10 11">
    <name type="scientific">Salinivibrio kushneri</name>
    <dbReference type="NCBI Taxonomy" id="1908198"/>
    <lineage>
        <taxon>Bacteria</taxon>
        <taxon>Pseudomonadati</taxon>
        <taxon>Pseudomonadota</taxon>
        <taxon>Gammaproteobacteria</taxon>
        <taxon>Vibrionales</taxon>
        <taxon>Vibrionaceae</taxon>
        <taxon>Salinivibrio</taxon>
    </lineage>
</organism>
<comment type="caution">
    <text evidence="10">The sequence shown here is derived from an EMBL/GenBank/DDBJ whole genome shotgun (WGS) entry which is preliminary data.</text>
</comment>
<dbReference type="AlphaFoldDB" id="A0AB36JWH8"/>
<feature type="binding site" evidence="8">
    <location>
        <position position="201"/>
    </location>
    <ligand>
        <name>K(+)</name>
        <dbReference type="ChEBI" id="CHEBI:29103"/>
    </ligand>
</feature>
<evidence type="ECO:0000256" key="2">
    <source>
        <dbReference type="ARBA" id="ARBA00022723"/>
    </source>
</evidence>
<evidence type="ECO:0000256" key="1">
    <source>
        <dbReference type="ARBA" id="ARBA00022722"/>
    </source>
</evidence>
<keyword evidence="6 8" id="KW-0630">Potassium</keyword>
<dbReference type="EMBL" id="MUEK01000011">
    <property type="protein sequence ID" value="OOE39044.1"/>
    <property type="molecule type" value="Genomic_DNA"/>
</dbReference>
<accession>A0AB36JWH8</accession>
<dbReference type="GO" id="GO:0017108">
    <property type="term" value="F:5'-flap endonuclease activity"/>
    <property type="evidence" value="ECO:0007669"/>
    <property type="project" value="UniProtKB-UniRule"/>
</dbReference>
<evidence type="ECO:0000256" key="5">
    <source>
        <dbReference type="ARBA" id="ARBA00022842"/>
    </source>
</evidence>
<dbReference type="Pfam" id="PF01367">
    <property type="entry name" value="5_3_exonuc"/>
    <property type="match status" value="1"/>
</dbReference>
<dbReference type="GO" id="GO:0003677">
    <property type="term" value="F:DNA binding"/>
    <property type="evidence" value="ECO:0007669"/>
    <property type="project" value="UniProtKB-UniRule"/>
</dbReference>
<dbReference type="PANTHER" id="PTHR42646:SF2">
    <property type="entry name" value="5'-3' EXONUCLEASE FAMILY PROTEIN"/>
    <property type="match status" value="1"/>
</dbReference>
<feature type="binding site" evidence="8">
    <location>
        <position position="190"/>
    </location>
    <ligand>
        <name>K(+)</name>
        <dbReference type="ChEBI" id="CHEBI:29103"/>
    </ligand>
</feature>
<feature type="binding site" evidence="8">
    <location>
        <position position="123"/>
    </location>
    <ligand>
        <name>Mg(2+)</name>
        <dbReference type="ChEBI" id="CHEBI:18420"/>
    </ligand>
</feature>
<dbReference type="CDD" id="cd09859">
    <property type="entry name" value="PIN_53EXO"/>
    <property type="match status" value="1"/>
</dbReference>
<dbReference type="Gene3D" id="1.10.150.20">
    <property type="entry name" value="5' to 3' exonuclease, C-terminal subdomain"/>
    <property type="match status" value="1"/>
</dbReference>
<dbReference type="CDD" id="cd09898">
    <property type="entry name" value="H3TH_53EXO"/>
    <property type="match status" value="1"/>
</dbReference>
<dbReference type="InterPro" id="IPR029060">
    <property type="entry name" value="PIN-like_dom_sf"/>
</dbReference>
<keyword evidence="4 8" id="KW-0378">Hydrolase</keyword>
<dbReference type="GO" id="GO:0030955">
    <property type="term" value="F:potassium ion binding"/>
    <property type="evidence" value="ECO:0007669"/>
    <property type="project" value="UniProtKB-UniRule"/>
</dbReference>
<evidence type="ECO:0000256" key="4">
    <source>
        <dbReference type="ARBA" id="ARBA00022801"/>
    </source>
</evidence>
<dbReference type="Proteomes" id="UP000189021">
    <property type="component" value="Unassembled WGS sequence"/>
</dbReference>
<dbReference type="InterPro" id="IPR038969">
    <property type="entry name" value="FEN"/>
</dbReference>
<dbReference type="SMART" id="SM00279">
    <property type="entry name" value="HhH2"/>
    <property type="match status" value="1"/>
</dbReference>
<comment type="cofactor">
    <cofactor evidence="8">
        <name>Mg(2+)</name>
        <dbReference type="ChEBI" id="CHEBI:18420"/>
    </cofactor>
    <text evidence="8">Binds 2 Mg(2+) per subunit. Only one magnesium ion has a direct interaction with the protein, the other interactions are indirect.</text>
</comment>
<gene>
    <name evidence="8" type="primary">xni</name>
    <name evidence="8" type="synonym">ygdG</name>
    <name evidence="10" type="ORF">BZG00_11605</name>
</gene>
<dbReference type="InterPro" id="IPR020045">
    <property type="entry name" value="DNA_polI_H3TH"/>
</dbReference>
<dbReference type="Pfam" id="PF02739">
    <property type="entry name" value="5_3_exonuc_N"/>
    <property type="match status" value="1"/>
</dbReference>
<dbReference type="InterPro" id="IPR020046">
    <property type="entry name" value="5-3_exonucl_a-hlix_arch_N"/>
</dbReference>
<keyword evidence="5 8" id="KW-0460">Magnesium</keyword>
<feature type="domain" description="5'-3' exonuclease" evidence="9">
    <location>
        <begin position="17"/>
        <end position="268"/>
    </location>
</feature>
<evidence type="ECO:0000259" key="9">
    <source>
        <dbReference type="SMART" id="SM00475"/>
    </source>
</evidence>
<evidence type="ECO:0000313" key="10">
    <source>
        <dbReference type="EMBL" id="OOE39044.1"/>
    </source>
</evidence>
<comment type="similarity">
    <text evidence="8">Belongs to the Xni family.</text>
</comment>
<dbReference type="GO" id="GO:0000287">
    <property type="term" value="F:magnesium ion binding"/>
    <property type="evidence" value="ECO:0007669"/>
    <property type="project" value="UniProtKB-UniRule"/>
</dbReference>
<reference evidence="10 11" key="1">
    <citation type="journal article" date="2017" name="Genome Announc.">
        <title>Draft Genome Sequences of Salinivibrio proteolyticus, Salinivibrio sharmensis, Salinivibrio siamensis, Salinivibrio costicola subsp. alcaliphilus, Salinivibrio costicola subsp. vallismortis, and 29 New Isolates Belonging to the Genus Salinivibrio.</title>
        <authorList>
            <person name="Lopez-Hermoso C."/>
            <person name="de la Haba R.R."/>
            <person name="Sanchez-Porro C."/>
            <person name="Bayliss S.C."/>
            <person name="Feil E.J."/>
            <person name="Ventosa A."/>
        </authorList>
    </citation>
    <scope>NUCLEOTIDE SEQUENCE [LARGE SCALE GENOMIC DNA]</scope>
    <source>
        <strain evidence="10 11">AL184</strain>
    </source>
</reference>
<dbReference type="EC" id="3.1.-.-" evidence="8"/>
<keyword evidence="7 8" id="KW-0238">DNA-binding</keyword>
<dbReference type="InterPro" id="IPR008918">
    <property type="entry name" value="HhH2"/>
</dbReference>
<keyword evidence="1 8" id="KW-0540">Nuclease</keyword>
<dbReference type="SUPFAM" id="SSF47807">
    <property type="entry name" value="5' to 3' exonuclease, C-terminal subdomain"/>
    <property type="match status" value="1"/>
</dbReference>
<name>A0AB36JWH8_9GAMM</name>
<dbReference type="HAMAP" id="MF_01192">
    <property type="entry name" value="Xni"/>
    <property type="match status" value="1"/>
</dbReference>
<feature type="region of interest" description="Interaction with DNA" evidence="8">
    <location>
        <begin position="203"/>
        <end position="208"/>
    </location>
</feature>
<protein>
    <recommendedName>
        <fullName evidence="8">Flap endonuclease Xni</fullName>
        <shortName evidence="8">FEN</shortName>
        <ecNumber evidence="8">3.1.-.-</ecNumber>
    </recommendedName>
</protein>
<dbReference type="InterPro" id="IPR036279">
    <property type="entry name" value="5-3_exonuclease_C_sf"/>
</dbReference>
<evidence type="ECO:0000256" key="8">
    <source>
        <dbReference type="HAMAP-Rule" id="MF_01192"/>
    </source>
</evidence>
<dbReference type="NCBIfam" id="NF007017">
    <property type="entry name" value="PRK09482.1"/>
    <property type="match status" value="1"/>
</dbReference>
<keyword evidence="3 8" id="KW-0255">Endonuclease</keyword>
<feature type="binding site" evidence="8">
    <location>
        <position position="204"/>
    </location>
    <ligand>
        <name>K(+)</name>
        <dbReference type="ChEBI" id="CHEBI:29103"/>
    </ligand>
</feature>
<dbReference type="SMART" id="SM00475">
    <property type="entry name" value="53EXOc"/>
    <property type="match status" value="1"/>
</dbReference>
<proteinExistence type="inferred from homology"/>
<evidence type="ECO:0000256" key="6">
    <source>
        <dbReference type="ARBA" id="ARBA00022958"/>
    </source>
</evidence>
<keyword evidence="11" id="KW-1185">Reference proteome</keyword>
<dbReference type="PANTHER" id="PTHR42646">
    <property type="entry name" value="FLAP ENDONUCLEASE XNI"/>
    <property type="match status" value="1"/>
</dbReference>
<evidence type="ECO:0000256" key="7">
    <source>
        <dbReference type="ARBA" id="ARBA00023125"/>
    </source>
</evidence>
<comment type="function">
    <text evidence="8">Has flap endonuclease activity. During DNA replication, flap endonucleases cleave the 5'-overhanging flap structure that is generated by displacement synthesis when DNA polymerase encounters the 5'-end of a downstream Okazaki fragment.</text>
</comment>
<sequence length="276" mass="30656">MRGSCCALLLVFIMSSLHVVIIDAMNLIRRVHAAQPESDAIDTTVNACIKTLNKIINHSQPSHIVAVFDHMGSDRGWRAEILPAYKQHRKPMPTVLEHGLDAIQDAFWQHGVDSLLSQGDEADDMIATLALKVAEHQQQVTIVSTDKGYCQLLQPMIRIRDYFQQRWLDLAFVQAQFGVRPDQLCDFWGLAGISSSEISGVPGIGPKTATSLLSDYADIDAIFAADDLAPKWQKKLTGHYELAQQCKQVAQLKTDIPLGFNLQDIRFDSVSQSQSS</sequence>
<evidence type="ECO:0000256" key="3">
    <source>
        <dbReference type="ARBA" id="ARBA00022759"/>
    </source>
</evidence>
<dbReference type="FunFam" id="1.10.150.20:FF:000003">
    <property type="entry name" value="DNA polymerase I"/>
    <property type="match status" value="1"/>
</dbReference>
<dbReference type="InterPro" id="IPR022895">
    <property type="entry name" value="Xni"/>
</dbReference>
<dbReference type="GO" id="GO:0033567">
    <property type="term" value="P:DNA replication, Okazaki fragment processing"/>
    <property type="evidence" value="ECO:0007669"/>
    <property type="project" value="UniProtKB-UniRule"/>
</dbReference>
<evidence type="ECO:0000313" key="11">
    <source>
        <dbReference type="Proteomes" id="UP000189021"/>
    </source>
</evidence>